<evidence type="ECO:0000259" key="1">
    <source>
        <dbReference type="Pfam" id="PF02541"/>
    </source>
</evidence>
<reference evidence="3 4" key="1">
    <citation type="submission" date="2013-04" db="EMBL/GenBank/DDBJ databases">
        <title>Hyphomonas sp. T24B3 Genome Sequencing.</title>
        <authorList>
            <person name="Lai Q."/>
            <person name="Shao Z."/>
        </authorList>
    </citation>
    <scope>NUCLEOTIDE SEQUENCE [LARGE SCALE GENOMIC DNA]</scope>
    <source>
        <strain evidence="3 4">T24B3</strain>
    </source>
</reference>
<feature type="domain" description="Exopolyphosphatase C-terminal" evidence="2">
    <location>
        <begin position="347"/>
        <end position="480"/>
    </location>
</feature>
<comment type="caution">
    <text evidence="3">The sequence shown here is derived from an EMBL/GenBank/DDBJ whole genome shotgun (WGS) entry which is preliminary data.</text>
</comment>
<dbReference type="InterPro" id="IPR050273">
    <property type="entry name" value="GppA/Ppx_hydrolase"/>
</dbReference>
<dbReference type="RefSeq" id="WP_051594755.1">
    <property type="nucleotide sequence ID" value="NZ_AWFA01000012.1"/>
</dbReference>
<dbReference type="InterPro" id="IPR043129">
    <property type="entry name" value="ATPase_NBD"/>
</dbReference>
<dbReference type="EMBL" id="AWFB01000012">
    <property type="protein sequence ID" value="RAN34319.1"/>
    <property type="molecule type" value="Genomic_DNA"/>
</dbReference>
<dbReference type="Pfam" id="PF21697">
    <property type="entry name" value="Ppx_C"/>
    <property type="match status" value="1"/>
</dbReference>
<dbReference type="PANTHER" id="PTHR30005">
    <property type="entry name" value="EXOPOLYPHOSPHATASE"/>
    <property type="match status" value="1"/>
</dbReference>
<evidence type="ECO:0000313" key="4">
    <source>
        <dbReference type="Proteomes" id="UP000249123"/>
    </source>
</evidence>
<keyword evidence="4" id="KW-1185">Reference proteome</keyword>
<dbReference type="InterPro" id="IPR048951">
    <property type="entry name" value="Ppx_C"/>
</dbReference>
<feature type="domain" description="Ppx/GppA phosphatase N-terminal" evidence="1">
    <location>
        <begin position="22"/>
        <end position="296"/>
    </location>
</feature>
<gene>
    <name evidence="3" type="ORF">HY3_01555</name>
</gene>
<accession>A0A328JVW5</accession>
<dbReference type="GO" id="GO:0016462">
    <property type="term" value="F:pyrophosphatase activity"/>
    <property type="evidence" value="ECO:0007669"/>
    <property type="project" value="TreeGrafter"/>
</dbReference>
<proteinExistence type="predicted"/>
<dbReference type="AlphaFoldDB" id="A0A062U6B0"/>
<dbReference type="OrthoDB" id="3698573at2"/>
<dbReference type="SUPFAM" id="SSF53067">
    <property type="entry name" value="Actin-like ATPase domain"/>
    <property type="match status" value="2"/>
</dbReference>
<dbReference type="InterPro" id="IPR003695">
    <property type="entry name" value="Ppx_GppA_N"/>
</dbReference>
<dbReference type="Gene3D" id="3.30.420.150">
    <property type="entry name" value="Exopolyphosphatase. Domain 2"/>
    <property type="match status" value="1"/>
</dbReference>
<sequence>MFPKSERAAIIDIGSNSVRLVIYDVLGASILPTFNEKVMAGLGQGLMRTGHLSVEGREAAIRALGRYRAILKALGLRNFTAVATAAVRSAEDGPDFIKTASRVLGRKILTLSGEDEARLSALGVEASFYKSEGIIGDLGGSSLEFKRVGGRSARGESLMLGPLSLAEGDFDPKALRKTIRAELKKSRVLASASGRFYAVGGAWRTLAKLNMQLENYALQVLQGYQMTESQVSRVTKVCLDSLTNAASRSMLEAIDKRRAKHLPIAAMLLQEILAMSSLEGVSISSSGLREGVLRDLTGTPTADPLMDGVIAFARLDHNQIQFGQAVHDFIAPALAPEPDLFGSPAADKRIEQAACMMADSAGRFHPDHRSIMAYDQALRAPYSGLSHSERALIAYAIGCRYEKDFKRPAEYEGLTTPEQDERARQIGSAMRLGAVFSGRSGPILRRAKLVRRGETLQLRVSKADEAMLSDTVRRRLSQTASQLNLKPDTSID</sequence>
<dbReference type="eggNOG" id="COG0248">
    <property type="taxonomic scope" value="Bacteria"/>
</dbReference>
<dbReference type="Proteomes" id="UP000249123">
    <property type="component" value="Unassembled WGS sequence"/>
</dbReference>
<organism evidence="3 4">
    <name type="scientific">Hyphomonas pacifica</name>
    <dbReference type="NCBI Taxonomy" id="1280941"/>
    <lineage>
        <taxon>Bacteria</taxon>
        <taxon>Pseudomonadati</taxon>
        <taxon>Pseudomonadota</taxon>
        <taxon>Alphaproteobacteria</taxon>
        <taxon>Hyphomonadales</taxon>
        <taxon>Hyphomonadaceae</taxon>
        <taxon>Hyphomonas</taxon>
    </lineage>
</organism>
<dbReference type="Gene3D" id="3.30.420.40">
    <property type="match status" value="1"/>
</dbReference>
<evidence type="ECO:0000313" key="3">
    <source>
        <dbReference type="EMBL" id="RAN34319.1"/>
    </source>
</evidence>
<dbReference type="PANTHER" id="PTHR30005:SF0">
    <property type="entry name" value="RETROGRADE REGULATION PROTEIN 2"/>
    <property type="match status" value="1"/>
</dbReference>
<accession>A0A062U6B0</accession>
<protein>
    <submittedName>
        <fullName evidence="3">Uncharacterized protein</fullName>
    </submittedName>
</protein>
<dbReference type="Pfam" id="PF02541">
    <property type="entry name" value="Ppx-GppA"/>
    <property type="match status" value="1"/>
</dbReference>
<dbReference type="STRING" id="1280941.HY2_01470"/>
<dbReference type="Gene3D" id="1.10.3210.10">
    <property type="entry name" value="Hypothetical protein af1432"/>
    <property type="match status" value="1"/>
</dbReference>
<evidence type="ECO:0000259" key="2">
    <source>
        <dbReference type="Pfam" id="PF21697"/>
    </source>
</evidence>
<dbReference type="CDD" id="cd24052">
    <property type="entry name" value="ASKHA_NBD_HpPPX-GppA-like"/>
    <property type="match status" value="1"/>
</dbReference>
<name>A0A062U6B0_9PROT</name>